<reference evidence="1 2" key="2">
    <citation type="journal article" date="2012" name="Eukaryot. Cell">
        <title>Genome update of Botrytis cinerea strains B05.10 and T4.</title>
        <authorList>
            <person name="Staats M."/>
            <person name="van Kan J.A."/>
        </authorList>
    </citation>
    <scope>NUCLEOTIDE SEQUENCE [LARGE SCALE GENOMIC DNA]</scope>
    <source>
        <strain evidence="1 2">B05.10</strain>
    </source>
</reference>
<dbReference type="EMBL" id="CP009811">
    <property type="protein sequence ID" value="ATZ52201.1"/>
    <property type="molecule type" value="Genomic_DNA"/>
</dbReference>
<dbReference type="VEuPathDB" id="FungiDB:Bcin07g06940"/>
<dbReference type="OrthoDB" id="3459270at2759"/>
<proteinExistence type="predicted"/>
<evidence type="ECO:0000313" key="1">
    <source>
        <dbReference type="EMBL" id="ATZ52201.1"/>
    </source>
</evidence>
<evidence type="ECO:0008006" key="3">
    <source>
        <dbReference type="Google" id="ProtNLM"/>
    </source>
</evidence>
<dbReference type="GeneID" id="5430310"/>
<name>A0A384JNZ4_BOTFB</name>
<dbReference type="Proteomes" id="UP000001798">
    <property type="component" value="Chromosome 7"/>
</dbReference>
<accession>A0A384JNZ4</accession>
<sequence>MVSKHRPKPKKQNQDAFYEFPESELVTIANNIAPMKKNEFKGFPLDIINMIFDMLYEEDEPTTIICLALTCRNYWDFFQGKPWKKFSFGTLEDGSFYERSFIELTEAWIGPAYRRIGPDSRHIETPFLSRAVYGDQPGKEEKTLDDRWKDYKTLTSRDEEAGRLTRHVPKPFGVSADKWYPLAARQLRDEMSSPKTTNCRSAAFHKSFRHSSLCQWLLSNGGEKWLLLDRMYKKTDNCDGGCIAALMCFPDEGQSWPTAPKRYKIPGKWTNSRKVRKTRE</sequence>
<organism evidence="1 2">
    <name type="scientific">Botryotinia fuckeliana (strain B05.10)</name>
    <name type="common">Noble rot fungus</name>
    <name type="synonym">Botrytis cinerea</name>
    <dbReference type="NCBI Taxonomy" id="332648"/>
    <lineage>
        <taxon>Eukaryota</taxon>
        <taxon>Fungi</taxon>
        <taxon>Dikarya</taxon>
        <taxon>Ascomycota</taxon>
        <taxon>Pezizomycotina</taxon>
        <taxon>Leotiomycetes</taxon>
        <taxon>Helotiales</taxon>
        <taxon>Sclerotiniaceae</taxon>
        <taxon>Botrytis</taxon>
    </lineage>
</organism>
<dbReference type="KEGG" id="bfu:BCIN_07g06940"/>
<dbReference type="RefSeq" id="XP_024550057.1">
    <property type="nucleotide sequence ID" value="XM_024694268.1"/>
</dbReference>
<protein>
    <recommendedName>
        <fullName evidence="3">F-box domain-containing protein</fullName>
    </recommendedName>
</protein>
<keyword evidence="2" id="KW-1185">Reference proteome</keyword>
<reference evidence="1 2" key="1">
    <citation type="journal article" date="2011" name="PLoS Genet.">
        <title>Genomic analysis of the necrotrophic fungal pathogens Sclerotinia sclerotiorum and Botrytis cinerea.</title>
        <authorList>
            <person name="Amselem J."/>
            <person name="Cuomo C.A."/>
            <person name="van Kan J.A."/>
            <person name="Viaud M."/>
            <person name="Benito E.P."/>
            <person name="Couloux A."/>
            <person name="Coutinho P.M."/>
            <person name="de Vries R.P."/>
            <person name="Dyer P.S."/>
            <person name="Fillinger S."/>
            <person name="Fournier E."/>
            <person name="Gout L."/>
            <person name="Hahn M."/>
            <person name="Kohn L."/>
            <person name="Lapalu N."/>
            <person name="Plummer K.M."/>
            <person name="Pradier J.M."/>
            <person name="Quevillon E."/>
            <person name="Sharon A."/>
            <person name="Simon A."/>
            <person name="ten Have A."/>
            <person name="Tudzynski B."/>
            <person name="Tudzynski P."/>
            <person name="Wincker P."/>
            <person name="Andrew M."/>
            <person name="Anthouard V."/>
            <person name="Beever R.E."/>
            <person name="Beffa R."/>
            <person name="Benoit I."/>
            <person name="Bouzid O."/>
            <person name="Brault B."/>
            <person name="Chen Z."/>
            <person name="Choquer M."/>
            <person name="Collemare J."/>
            <person name="Cotton P."/>
            <person name="Danchin E.G."/>
            <person name="Da Silva C."/>
            <person name="Gautier A."/>
            <person name="Giraud C."/>
            <person name="Giraud T."/>
            <person name="Gonzalez C."/>
            <person name="Grossetete S."/>
            <person name="Guldener U."/>
            <person name="Henrissat B."/>
            <person name="Howlett B.J."/>
            <person name="Kodira C."/>
            <person name="Kretschmer M."/>
            <person name="Lappartient A."/>
            <person name="Leroch M."/>
            <person name="Levis C."/>
            <person name="Mauceli E."/>
            <person name="Neuveglise C."/>
            <person name="Oeser B."/>
            <person name="Pearson M."/>
            <person name="Poulain J."/>
            <person name="Poussereau N."/>
            <person name="Quesneville H."/>
            <person name="Rascle C."/>
            <person name="Schumacher J."/>
            <person name="Segurens B."/>
            <person name="Sexton A."/>
            <person name="Silva E."/>
            <person name="Sirven C."/>
            <person name="Soanes D.M."/>
            <person name="Talbot N.J."/>
            <person name="Templeton M."/>
            <person name="Yandava C."/>
            <person name="Yarden O."/>
            <person name="Zeng Q."/>
            <person name="Rollins J.A."/>
            <person name="Lebrun M.H."/>
            <person name="Dickman M."/>
        </authorList>
    </citation>
    <scope>NUCLEOTIDE SEQUENCE [LARGE SCALE GENOMIC DNA]</scope>
    <source>
        <strain evidence="1 2">B05.10</strain>
    </source>
</reference>
<gene>
    <name evidence="1" type="ORF">BCIN_07g06940</name>
</gene>
<evidence type="ECO:0000313" key="2">
    <source>
        <dbReference type="Proteomes" id="UP000001798"/>
    </source>
</evidence>
<reference evidence="1 2" key="3">
    <citation type="journal article" date="2017" name="Mol. Plant Pathol.">
        <title>A gapless genome sequence of the fungus Botrytis cinerea.</title>
        <authorList>
            <person name="Van Kan J.A."/>
            <person name="Stassen J.H."/>
            <person name="Mosbach A."/>
            <person name="Van Der Lee T.A."/>
            <person name="Faino L."/>
            <person name="Farmer A.D."/>
            <person name="Papasotiriou D.G."/>
            <person name="Zhou S."/>
            <person name="Seidl M.F."/>
            <person name="Cottam E."/>
            <person name="Edel D."/>
            <person name="Hahn M."/>
            <person name="Schwartz D.C."/>
            <person name="Dietrich R.A."/>
            <person name="Widdison S."/>
            <person name="Scalliet G."/>
        </authorList>
    </citation>
    <scope>NUCLEOTIDE SEQUENCE [LARGE SCALE GENOMIC DNA]</scope>
    <source>
        <strain evidence="1 2">B05.10</strain>
    </source>
</reference>
<dbReference type="AlphaFoldDB" id="A0A384JNZ4"/>